<dbReference type="AlphaFoldDB" id="A0A6C0J6D6"/>
<name>A0A6C0J6D6_9ZZZZ</name>
<reference evidence="1" key="1">
    <citation type="journal article" date="2020" name="Nature">
        <title>Giant virus diversity and host interactions through global metagenomics.</title>
        <authorList>
            <person name="Schulz F."/>
            <person name="Roux S."/>
            <person name="Paez-Espino D."/>
            <person name="Jungbluth S."/>
            <person name="Walsh D.A."/>
            <person name="Denef V.J."/>
            <person name="McMahon K.D."/>
            <person name="Konstantinidis K.T."/>
            <person name="Eloe-Fadrosh E.A."/>
            <person name="Kyrpides N.C."/>
            <person name="Woyke T."/>
        </authorList>
    </citation>
    <scope>NUCLEOTIDE SEQUENCE</scope>
    <source>
        <strain evidence="1">GVMAG-M-3300025860-20</strain>
    </source>
</reference>
<dbReference type="EMBL" id="MN740327">
    <property type="protein sequence ID" value="QHU00430.1"/>
    <property type="molecule type" value="Genomic_DNA"/>
</dbReference>
<organism evidence="1">
    <name type="scientific">viral metagenome</name>
    <dbReference type="NCBI Taxonomy" id="1070528"/>
    <lineage>
        <taxon>unclassified sequences</taxon>
        <taxon>metagenomes</taxon>
        <taxon>organismal metagenomes</taxon>
    </lineage>
</organism>
<proteinExistence type="predicted"/>
<sequence length="121" mass="14443">MSLNLIKFANQEGIRKYLHAISTLYHVASYPGRFRAFPASYLTDTEKFNSFKKECTEEQQKNNVYIYDVKYWMEDQDTIDFTTESLRLLSTNRDQNLHITLLTEFNTKLPDIHFTKHIMHE</sequence>
<accession>A0A6C0J6D6</accession>
<evidence type="ECO:0000313" key="1">
    <source>
        <dbReference type="EMBL" id="QHU00430.1"/>
    </source>
</evidence>
<protein>
    <submittedName>
        <fullName evidence="1">Uncharacterized protein</fullName>
    </submittedName>
</protein>